<dbReference type="GO" id="GO:0000272">
    <property type="term" value="P:polysaccharide catabolic process"/>
    <property type="evidence" value="ECO:0007669"/>
    <property type="project" value="UniProtKB-KW"/>
</dbReference>
<dbReference type="Pfam" id="PF00331">
    <property type="entry name" value="Glyco_hydro_10"/>
    <property type="match status" value="1"/>
</dbReference>
<name>A0A166VKG9_9PEZI</name>
<dbReference type="SMART" id="SM00633">
    <property type="entry name" value="Glyco_10"/>
    <property type="match status" value="1"/>
</dbReference>
<comment type="catalytic activity">
    <reaction evidence="6">
        <text>Endohydrolysis of (1-&gt;4)-beta-D-xylosidic linkages in xylans.</text>
        <dbReference type="EC" id="3.2.1.8"/>
    </reaction>
</comment>
<evidence type="ECO:0000259" key="8">
    <source>
        <dbReference type="PROSITE" id="PS51760"/>
    </source>
</evidence>
<dbReference type="PROSITE" id="PS51760">
    <property type="entry name" value="GH10_2"/>
    <property type="match status" value="1"/>
</dbReference>
<proteinExistence type="inferred from homology"/>
<keyword evidence="7" id="KW-0732">Signal</keyword>
<dbReference type="EMBL" id="LFIV01000030">
    <property type="protein sequence ID" value="KZL74678.1"/>
    <property type="molecule type" value="Genomic_DNA"/>
</dbReference>
<dbReference type="STRING" id="708197.A0A166VKG9"/>
<sequence>MKVSLVIILAPLAALATPLGIAPTRSLQSRSNGLVERQAPVSIDELFKKRGKLYFGVSGDNGIMQQGKTEDIIKANFGQVTPEYSMKWDATEPTQGNFTWGNSDFLVNWAQTNGKSIHGHTLLWHTALPTWVSDIRDKKVLSSVIQTHIRTVVGRYRGKIRAWDVVNEIFNDNGTLRNNTFFNVMGEAYVGVAFRAARAADPAAKLYINDYNLDNKGWGKVSALVNKVNQWIDQGIPIDGIGSQSHLVPNMSSNVEGALQSLATARVSEIAITELDIDSAPPADYAAVVSACLNVPKCRGITTWGVSDKVQNRQSWKSTARPLLFDDNYDPKPAYNAIVNRLKRH</sequence>
<keyword evidence="5 6" id="KW-0624">Polysaccharide degradation</keyword>
<evidence type="ECO:0000256" key="4">
    <source>
        <dbReference type="ARBA" id="ARBA00023295"/>
    </source>
</evidence>
<reference evidence="9 10" key="1">
    <citation type="submission" date="2015-06" db="EMBL/GenBank/DDBJ databases">
        <title>Survival trade-offs in plant roots during colonization by closely related pathogenic and mutualistic fungi.</title>
        <authorList>
            <person name="Hacquard S."/>
            <person name="Kracher B."/>
            <person name="Hiruma K."/>
            <person name="Weinman A."/>
            <person name="Muench P."/>
            <person name="Garrido Oter R."/>
            <person name="Ver Loren van Themaat E."/>
            <person name="Dallerey J.-F."/>
            <person name="Damm U."/>
            <person name="Henrissat B."/>
            <person name="Lespinet O."/>
            <person name="Thon M."/>
            <person name="Kemen E."/>
            <person name="McHardy A.C."/>
            <person name="Schulze-Lefert P."/>
            <person name="O'Connell R.J."/>
        </authorList>
    </citation>
    <scope>NUCLEOTIDE SEQUENCE [LARGE SCALE GENOMIC DNA]</scope>
    <source>
        <strain evidence="9 10">0861</strain>
    </source>
</reference>
<accession>A0A166VKG9</accession>
<evidence type="ECO:0000256" key="3">
    <source>
        <dbReference type="ARBA" id="ARBA00023277"/>
    </source>
</evidence>
<keyword evidence="10" id="KW-1185">Reference proteome</keyword>
<protein>
    <recommendedName>
        <fullName evidence="6">Beta-xylanase</fullName>
        <ecNumber evidence="6">3.2.1.8</ecNumber>
    </recommendedName>
</protein>
<dbReference type="Gene3D" id="3.20.20.80">
    <property type="entry name" value="Glycosidases"/>
    <property type="match status" value="1"/>
</dbReference>
<gene>
    <name evidence="9" type="ORF">CT0861_07994</name>
</gene>
<dbReference type="PRINTS" id="PR00134">
    <property type="entry name" value="GLHYDRLASE10"/>
</dbReference>
<evidence type="ECO:0000256" key="6">
    <source>
        <dbReference type="RuleBase" id="RU361174"/>
    </source>
</evidence>
<dbReference type="PANTHER" id="PTHR31490:SF76">
    <property type="entry name" value="ENDO-1,4-BETA-XYLANASE C"/>
    <property type="match status" value="1"/>
</dbReference>
<dbReference type="InterPro" id="IPR017853">
    <property type="entry name" value="GH"/>
</dbReference>
<keyword evidence="2 6" id="KW-0378">Hydrolase</keyword>
<dbReference type="Proteomes" id="UP000076552">
    <property type="component" value="Unassembled WGS sequence"/>
</dbReference>
<dbReference type="AlphaFoldDB" id="A0A166VKG9"/>
<evidence type="ECO:0000256" key="1">
    <source>
        <dbReference type="ARBA" id="ARBA00007495"/>
    </source>
</evidence>
<dbReference type="EC" id="3.2.1.8" evidence="6"/>
<evidence type="ECO:0000313" key="10">
    <source>
        <dbReference type="Proteomes" id="UP000076552"/>
    </source>
</evidence>
<comment type="similarity">
    <text evidence="1 6">Belongs to the glycosyl hydrolase 10 (cellulase F) family.</text>
</comment>
<feature type="domain" description="GH10" evidence="8">
    <location>
        <begin position="37"/>
        <end position="341"/>
    </location>
</feature>
<evidence type="ECO:0000256" key="7">
    <source>
        <dbReference type="SAM" id="SignalP"/>
    </source>
</evidence>
<dbReference type="PANTHER" id="PTHR31490">
    <property type="entry name" value="GLYCOSYL HYDROLASE"/>
    <property type="match status" value="1"/>
</dbReference>
<evidence type="ECO:0000256" key="2">
    <source>
        <dbReference type="ARBA" id="ARBA00022801"/>
    </source>
</evidence>
<evidence type="ECO:0000313" key="9">
    <source>
        <dbReference type="EMBL" id="KZL74678.1"/>
    </source>
</evidence>
<feature type="chain" id="PRO_5007881230" description="Beta-xylanase" evidence="7">
    <location>
        <begin position="17"/>
        <end position="345"/>
    </location>
</feature>
<dbReference type="GO" id="GO:0031176">
    <property type="term" value="F:endo-1,4-beta-xylanase activity"/>
    <property type="evidence" value="ECO:0007669"/>
    <property type="project" value="UniProtKB-EC"/>
</dbReference>
<keyword evidence="3 6" id="KW-0119">Carbohydrate metabolism</keyword>
<feature type="signal peptide" evidence="7">
    <location>
        <begin position="1"/>
        <end position="16"/>
    </location>
</feature>
<dbReference type="InterPro" id="IPR001000">
    <property type="entry name" value="GH10_dom"/>
</dbReference>
<comment type="caution">
    <text evidence="9">The sequence shown here is derived from an EMBL/GenBank/DDBJ whole genome shotgun (WGS) entry which is preliminary data.</text>
</comment>
<evidence type="ECO:0000256" key="5">
    <source>
        <dbReference type="ARBA" id="ARBA00023326"/>
    </source>
</evidence>
<organism evidence="9 10">
    <name type="scientific">Colletotrichum tofieldiae</name>
    <dbReference type="NCBI Taxonomy" id="708197"/>
    <lineage>
        <taxon>Eukaryota</taxon>
        <taxon>Fungi</taxon>
        <taxon>Dikarya</taxon>
        <taxon>Ascomycota</taxon>
        <taxon>Pezizomycotina</taxon>
        <taxon>Sordariomycetes</taxon>
        <taxon>Hypocreomycetidae</taxon>
        <taxon>Glomerellales</taxon>
        <taxon>Glomerellaceae</taxon>
        <taxon>Colletotrichum</taxon>
        <taxon>Colletotrichum spaethianum species complex</taxon>
    </lineage>
</organism>
<keyword evidence="4 6" id="KW-0326">Glycosidase</keyword>
<dbReference type="SUPFAM" id="SSF51445">
    <property type="entry name" value="(Trans)glycosidases"/>
    <property type="match status" value="1"/>
</dbReference>
<dbReference type="InterPro" id="IPR044846">
    <property type="entry name" value="GH10"/>
</dbReference>